<comment type="caution">
    <text evidence="1">The sequence shown here is derived from an EMBL/GenBank/DDBJ whole genome shotgun (WGS) entry which is preliminary data.</text>
</comment>
<evidence type="ECO:0000313" key="1">
    <source>
        <dbReference type="EMBL" id="OUR96792.1"/>
    </source>
</evidence>
<name>A0A1Y5FDX0_9BACT</name>
<dbReference type="SUPFAM" id="SSF81301">
    <property type="entry name" value="Nucleotidyltransferase"/>
    <property type="match status" value="1"/>
</dbReference>
<dbReference type="InterPro" id="IPR043519">
    <property type="entry name" value="NT_sf"/>
</dbReference>
<dbReference type="AlphaFoldDB" id="A0A1Y5FDX0"/>
<dbReference type="EMBL" id="MAAO01000006">
    <property type="protein sequence ID" value="OUR96792.1"/>
    <property type="molecule type" value="Genomic_DNA"/>
</dbReference>
<accession>A0A1Y5FDX0</accession>
<dbReference type="Gene3D" id="3.30.460.40">
    <property type="match status" value="1"/>
</dbReference>
<protein>
    <submittedName>
        <fullName evidence="1">Uncharacterized protein</fullName>
    </submittedName>
</protein>
<gene>
    <name evidence="1" type="ORF">A9Q84_10655</name>
</gene>
<reference evidence="2" key="1">
    <citation type="journal article" date="2017" name="Proc. Natl. Acad. Sci. U.S.A.">
        <title>Simulation of Deepwater Horizon oil plume reveals substrate specialization within a complex community of hydrocarbon-degraders.</title>
        <authorList>
            <person name="Hu P."/>
            <person name="Dubinsky E.A."/>
            <person name="Probst A.J."/>
            <person name="Wang J."/>
            <person name="Sieber C.M.K."/>
            <person name="Tom L.M."/>
            <person name="Gardinali P."/>
            <person name="Banfield J.F."/>
            <person name="Atlas R.M."/>
            <person name="Andersen G.L."/>
        </authorList>
    </citation>
    <scope>NUCLEOTIDE SEQUENCE [LARGE SCALE GENOMIC DNA]</scope>
</reference>
<sequence>MIDILNKNQIEFSIGGTGLLYFLGLYDKVGDWDILTNAKCSQIEKCLEGLKYTKVSVKHPFYSNFLYQVDLNGFEFDVMGDFKYEIEGDLVSMTSSPYMWKGKVPLADPAEWQSFYERINRELKKDSKKSELLLEYLNNNS</sequence>
<dbReference type="Proteomes" id="UP000196531">
    <property type="component" value="Unassembled WGS sequence"/>
</dbReference>
<organism evidence="1 2">
    <name type="scientific">Halobacteriovorax marinus</name>
    <dbReference type="NCBI Taxonomy" id="97084"/>
    <lineage>
        <taxon>Bacteria</taxon>
        <taxon>Pseudomonadati</taxon>
        <taxon>Bdellovibrionota</taxon>
        <taxon>Bacteriovoracia</taxon>
        <taxon>Bacteriovoracales</taxon>
        <taxon>Halobacteriovoraceae</taxon>
        <taxon>Halobacteriovorax</taxon>
    </lineage>
</organism>
<proteinExistence type="predicted"/>
<evidence type="ECO:0000313" key="2">
    <source>
        <dbReference type="Proteomes" id="UP000196531"/>
    </source>
</evidence>